<sequence length="79" mass="9098">MTTPKRILAKWAHINSIITPSVIVLCNRVVLELLGGSYEIFSFSGFQYRGKAVKLYFLKSETNFCFQFSPEVRSMRMAE</sequence>
<name>A0AAV8S4Y5_9ROSI</name>
<evidence type="ECO:0000313" key="2">
    <source>
        <dbReference type="Proteomes" id="UP001159364"/>
    </source>
</evidence>
<protein>
    <submittedName>
        <fullName evidence="1">Uncharacterized protein</fullName>
    </submittedName>
</protein>
<comment type="caution">
    <text evidence="1">The sequence shown here is derived from an EMBL/GenBank/DDBJ whole genome shotgun (WGS) entry which is preliminary data.</text>
</comment>
<evidence type="ECO:0000313" key="1">
    <source>
        <dbReference type="EMBL" id="KAJ8747217.1"/>
    </source>
</evidence>
<proteinExistence type="predicted"/>
<keyword evidence="2" id="KW-1185">Reference proteome</keyword>
<organism evidence="1 2">
    <name type="scientific">Erythroxylum novogranatense</name>
    <dbReference type="NCBI Taxonomy" id="1862640"/>
    <lineage>
        <taxon>Eukaryota</taxon>
        <taxon>Viridiplantae</taxon>
        <taxon>Streptophyta</taxon>
        <taxon>Embryophyta</taxon>
        <taxon>Tracheophyta</taxon>
        <taxon>Spermatophyta</taxon>
        <taxon>Magnoliopsida</taxon>
        <taxon>eudicotyledons</taxon>
        <taxon>Gunneridae</taxon>
        <taxon>Pentapetalae</taxon>
        <taxon>rosids</taxon>
        <taxon>fabids</taxon>
        <taxon>Malpighiales</taxon>
        <taxon>Erythroxylaceae</taxon>
        <taxon>Erythroxylum</taxon>
    </lineage>
</organism>
<reference evidence="1 2" key="1">
    <citation type="submission" date="2021-09" db="EMBL/GenBank/DDBJ databases">
        <title>Genomic insights and catalytic innovation underlie evolution of tropane alkaloids biosynthesis.</title>
        <authorList>
            <person name="Wang Y.-J."/>
            <person name="Tian T."/>
            <person name="Huang J.-P."/>
            <person name="Huang S.-X."/>
        </authorList>
    </citation>
    <scope>NUCLEOTIDE SEQUENCE [LARGE SCALE GENOMIC DNA]</scope>
    <source>
        <strain evidence="1">KIB-2018</strain>
        <tissue evidence="1">Leaf</tissue>
    </source>
</reference>
<gene>
    <name evidence="1" type="ORF">K2173_008859</name>
</gene>
<accession>A0AAV8S4Y5</accession>
<dbReference type="EMBL" id="JAIWQS010000215">
    <property type="protein sequence ID" value="KAJ8747217.1"/>
    <property type="molecule type" value="Genomic_DNA"/>
</dbReference>
<dbReference type="Proteomes" id="UP001159364">
    <property type="component" value="Unassembled WGS sequence"/>
</dbReference>
<dbReference type="AlphaFoldDB" id="A0AAV8S4Y5"/>